<dbReference type="InterPro" id="IPR032808">
    <property type="entry name" value="DoxX"/>
</dbReference>
<name>A0A2V5LQI5_9MICC</name>
<keyword evidence="4 5" id="KW-0472">Membrane</keyword>
<dbReference type="Proteomes" id="UP000247832">
    <property type="component" value="Unassembled WGS sequence"/>
</dbReference>
<keyword evidence="3 5" id="KW-1133">Transmembrane helix</keyword>
<reference evidence="7 8" key="1">
    <citation type="submission" date="2018-05" db="EMBL/GenBank/DDBJ databases">
        <title>Genetic diversity of glacier-inhabiting Cryobacterium bacteria in China and description of Cryobacterium mengkeensis sp. nov. and Arthrobacter glacialis sp. nov.</title>
        <authorList>
            <person name="Liu Q."/>
            <person name="Xin Y.-H."/>
        </authorList>
    </citation>
    <scope>NUCLEOTIDE SEQUENCE [LARGE SCALE GENOMIC DNA]</scope>
    <source>
        <strain evidence="7 8">LI2</strain>
    </source>
</reference>
<dbReference type="AlphaFoldDB" id="A0A2V5LQI5"/>
<evidence type="ECO:0000256" key="2">
    <source>
        <dbReference type="ARBA" id="ARBA00022692"/>
    </source>
</evidence>
<evidence type="ECO:0000256" key="3">
    <source>
        <dbReference type="ARBA" id="ARBA00022989"/>
    </source>
</evidence>
<proteinExistence type="predicted"/>
<feature type="transmembrane region" description="Helical" evidence="5">
    <location>
        <begin position="45"/>
        <end position="62"/>
    </location>
</feature>
<comment type="subcellular location">
    <subcellularLocation>
        <location evidence="1">Membrane</location>
        <topology evidence="1">Multi-pass membrane protein</topology>
    </subcellularLocation>
</comment>
<evidence type="ECO:0000313" key="7">
    <source>
        <dbReference type="EMBL" id="PYI64887.1"/>
    </source>
</evidence>
<protein>
    <submittedName>
        <fullName evidence="7">DoxX family protein</fullName>
    </submittedName>
</protein>
<keyword evidence="6" id="KW-0732">Signal</keyword>
<comment type="caution">
    <text evidence="7">The sequence shown here is derived from an EMBL/GenBank/DDBJ whole genome shotgun (WGS) entry which is preliminary data.</text>
</comment>
<feature type="signal peptide" evidence="6">
    <location>
        <begin position="1"/>
        <end position="23"/>
    </location>
</feature>
<feature type="transmembrane region" description="Helical" evidence="5">
    <location>
        <begin position="97"/>
        <end position="120"/>
    </location>
</feature>
<gene>
    <name evidence="7" type="ORF">CVV68_20455</name>
</gene>
<dbReference type="EMBL" id="QJVD01000036">
    <property type="protein sequence ID" value="PYI64887.1"/>
    <property type="molecule type" value="Genomic_DNA"/>
</dbReference>
<feature type="chain" id="PRO_5038468432" evidence="6">
    <location>
        <begin position="24"/>
        <end position="123"/>
    </location>
</feature>
<evidence type="ECO:0000313" key="8">
    <source>
        <dbReference type="Proteomes" id="UP000247832"/>
    </source>
</evidence>
<feature type="transmembrane region" description="Helical" evidence="5">
    <location>
        <begin position="69"/>
        <end position="91"/>
    </location>
</feature>
<dbReference type="GO" id="GO:0016020">
    <property type="term" value="C:membrane"/>
    <property type="evidence" value="ECO:0007669"/>
    <property type="project" value="UniProtKB-SubCell"/>
</dbReference>
<dbReference type="RefSeq" id="WP_110502872.1">
    <property type="nucleotide sequence ID" value="NZ_QJVD01000036.1"/>
</dbReference>
<dbReference type="OrthoDB" id="3482063at2"/>
<keyword evidence="8" id="KW-1185">Reference proteome</keyword>
<organism evidence="7 8">
    <name type="scientific">Arthrobacter livingstonensis</name>
    <dbReference type="NCBI Taxonomy" id="670078"/>
    <lineage>
        <taxon>Bacteria</taxon>
        <taxon>Bacillati</taxon>
        <taxon>Actinomycetota</taxon>
        <taxon>Actinomycetes</taxon>
        <taxon>Micrococcales</taxon>
        <taxon>Micrococcaceae</taxon>
        <taxon>Arthrobacter</taxon>
    </lineage>
</organism>
<evidence type="ECO:0000256" key="4">
    <source>
        <dbReference type="ARBA" id="ARBA00023136"/>
    </source>
</evidence>
<sequence length="123" mass="12663">MNITLWIAQILLAAMFLSAGAMKATAPIPKLGKTTPWVNHFPPSVVRFVGIAELLGAVGLILPAATGIAAVLTPLAATALAVVMVLAAIYHVRQTEFSGIGINVVLFALAVFVAAGRFTLLAG</sequence>
<evidence type="ECO:0000256" key="1">
    <source>
        <dbReference type="ARBA" id="ARBA00004141"/>
    </source>
</evidence>
<evidence type="ECO:0000256" key="6">
    <source>
        <dbReference type="SAM" id="SignalP"/>
    </source>
</evidence>
<accession>A0A2V5LQI5</accession>
<evidence type="ECO:0000256" key="5">
    <source>
        <dbReference type="SAM" id="Phobius"/>
    </source>
</evidence>
<keyword evidence="2 5" id="KW-0812">Transmembrane</keyword>
<dbReference type="Pfam" id="PF13564">
    <property type="entry name" value="DoxX_2"/>
    <property type="match status" value="1"/>
</dbReference>